<keyword evidence="2" id="KW-1185">Reference proteome</keyword>
<name>S7W989_SPRLO</name>
<proteinExistence type="predicted"/>
<protein>
    <submittedName>
        <fullName evidence="1">Uncharacterized protein</fullName>
    </submittedName>
</protein>
<evidence type="ECO:0000313" key="1">
    <source>
        <dbReference type="EMBL" id="EPR78287.1"/>
    </source>
</evidence>
<dbReference type="Gene3D" id="3.90.70.10">
    <property type="entry name" value="Cysteine proteinases"/>
    <property type="match status" value="1"/>
</dbReference>
<accession>S7W989</accession>
<dbReference type="Proteomes" id="UP000014978">
    <property type="component" value="Unassembled WGS sequence"/>
</dbReference>
<dbReference type="EMBL" id="ATCN01000898">
    <property type="protein sequence ID" value="EPR78287.1"/>
    <property type="molecule type" value="Genomic_DNA"/>
</dbReference>
<sequence length="139" mass="16184">LSITDVKVIGNIKKTFQDNTFPLFYKGPLDKNQIIHIVTLEMKKAKHPANIIPIYINDNPDTNFSESDWNDLQQEIKTNNLIYELKSVVFLIKSNNSGHAIAYVKGKTGWEFADDNHYSRNHKPNYIKYHVNSLFFERV</sequence>
<dbReference type="VEuPathDB" id="MicrosporidiaDB:SLOPH_2485"/>
<evidence type="ECO:0000313" key="2">
    <source>
        <dbReference type="Proteomes" id="UP000014978"/>
    </source>
</evidence>
<feature type="non-terminal residue" evidence="1">
    <location>
        <position position="1"/>
    </location>
</feature>
<gene>
    <name evidence="1" type="ORF">SLOPH_2485</name>
</gene>
<dbReference type="HOGENOM" id="CLU_1850023_0_0_1"/>
<comment type="caution">
    <text evidence="1">The sequence shown here is derived from an EMBL/GenBank/DDBJ whole genome shotgun (WGS) entry which is preliminary data.</text>
</comment>
<dbReference type="SUPFAM" id="SSF54001">
    <property type="entry name" value="Cysteine proteinases"/>
    <property type="match status" value="1"/>
</dbReference>
<organism evidence="1 2">
    <name type="scientific">Spraguea lophii (strain 42_110)</name>
    <name type="common">Microsporidian parasite</name>
    <dbReference type="NCBI Taxonomy" id="1358809"/>
    <lineage>
        <taxon>Eukaryota</taxon>
        <taxon>Fungi</taxon>
        <taxon>Fungi incertae sedis</taxon>
        <taxon>Microsporidia</taxon>
        <taxon>Spragueidae</taxon>
        <taxon>Spraguea</taxon>
    </lineage>
</organism>
<reference evidence="2" key="1">
    <citation type="journal article" date="2013" name="PLoS Genet.">
        <title>The genome of Spraguea lophii and the basis of host-microsporidian interactions.</title>
        <authorList>
            <person name="Campbell S.E."/>
            <person name="Williams T.A."/>
            <person name="Yousuf A."/>
            <person name="Soanes D.M."/>
            <person name="Paszkiewicz K.H."/>
            <person name="Williams B.A.P."/>
        </authorList>
    </citation>
    <scope>NUCLEOTIDE SEQUENCE [LARGE SCALE GENOMIC DNA]</scope>
    <source>
        <strain evidence="2">42_110</strain>
    </source>
</reference>
<dbReference type="InterPro" id="IPR038765">
    <property type="entry name" value="Papain-like_cys_pep_sf"/>
</dbReference>
<dbReference type="AlphaFoldDB" id="S7W989"/>
<dbReference type="InParanoid" id="S7W989"/>